<protein>
    <recommendedName>
        <fullName evidence="3">DSBA-like thioredoxin domain-containing protein</fullName>
    </recommendedName>
</protein>
<evidence type="ECO:0000313" key="2">
    <source>
        <dbReference type="Proteomes" id="UP000800039"/>
    </source>
</evidence>
<dbReference type="RefSeq" id="XP_040788204.1">
    <property type="nucleotide sequence ID" value="XM_040934940.1"/>
</dbReference>
<dbReference type="Proteomes" id="UP000800039">
    <property type="component" value="Unassembled WGS sequence"/>
</dbReference>
<keyword evidence="2" id="KW-1185">Reference proteome</keyword>
<proteinExistence type="predicted"/>
<dbReference type="EMBL" id="ML976616">
    <property type="protein sequence ID" value="KAF1845641.1"/>
    <property type="molecule type" value="Genomic_DNA"/>
</dbReference>
<evidence type="ECO:0008006" key="3">
    <source>
        <dbReference type="Google" id="ProtNLM"/>
    </source>
</evidence>
<gene>
    <name evidence="1" type="ORF">K460DRAFT_377012</name>
</gene>
<sequence>MSPFAYRTPRFSSNAKSRTLPIFLAGLMHACGNNTPISITSSSPFLTRAAYFPNNTLSIQRTLVALSLSHPQSLPRAISLFYENFWAHWNGLINPENIQATVRTIVGCDEKAQKVIERTKSVGVKKILTERRRGKAFATDAKGEKECLWGFDHMGRLCDHLSLERPSDKG</sequence>
<name>A0A9P4GHQ6_9PLEO</name>
<evidence type="ECO:0000313" key="1">
    <source>
        <dbReference type="EMBL" id="KAF1845641.1"/>
    </source>
</evidence>
<dbReference type="AlphaFoldDB" id="A0A9P4GHQ6"/>
<dbReference type="Gene3D" id="3.40.30.10">
    <property type="entry name" value="Glutaredoxin"/>
    <property type="match status" value="1"/>
</dbReference>
<organism evidence="1 2">
    <name type="scientific">Cucurbitaria berberidis CBS 394.84</name>
    <dbReference type="NCBI Taxonomy" id="1168544"/>
    <lineage>
        <taxon>Eukaryota</taxon>
        <taxon>Fungi</taxon>
        <taxon>Dikarya</taxon>
        <taxon>Ascomycota</taxon>
        <taxon>Pezizomycotina</taxon>
        <taxon>Dothideomycetes</taxon>
        <taxon>Pleosporomycetidae</taxon>
        <taxon>Pleosporales</taxon>
        <taxon>Pleosporineae</taxon>
        <taxon>Cucurbitariaceae</taxon>
        <taxon>Cucurbitaria</taxon>
    </lineage>
</organism>
<comment type="caution">
    <text evidence="1">The sequence shown here is derived from an EMBL/GenBank/DDBJ whole genome shotgun (WGS) entry which is preliminary data.</text>
</comment>
<dbReference type="GeneID" id="63852191"/>
<reference evidence="1" key="1">
    <citation type="submission" date="2020-01" db="EMBL/GenBank/DDBJ databases">
        <authorList>
            <consortium name="DOE Joint Genome Institute"/>
            <person name="Haridas S."/>
            <person name="Albert R."/>
            <person name="Binder M."/>
            <person name="Bloem J."/>
            <person name="Labutti K."/>
            <person name="Salamov A."/>
            <person name="Andreopoulos B."/>
            <person name="Baker S.E."/>
            <person name="Barry K."/>
            <person name="Bills G."/>
            <person name="Bluhm B.H."/>
            <person name="Cannon C."/>
            <person name="Castanera R."/>
            <person name="Culley D.E."/>
            <person name="Daum C."/>
            <person name="Ezra D."/>
            <person name="Gonzalez J.B."/>
            <person name="Henrissat B."/>
            <person name="Kuo A."/>
            <person name="Liang C."/>
            <person name="Lipzen A."/>
            <person name="Lutzoni F."/>
            <person name="Magnuson J."/>
            <person name="Mondo S."/>
            <person name="Nolan M."/>
            <person name="Ohm R."/>
            <person name="Pangilinan J."/>
            <person name="Park H.-J."/>
            <person name="Ramirez L."/>
            <person name="Alfaro M."/>
            <person name="Sun H."/>
            <person name="Tritt A."/>
            <person name="Yoshinaga Y."/>
            <person name="Zwiers L.-H."/>
            <person name="Turgeon B.G."/>
            <person name="Goodwin S.B."/>
            <person name="Spatafora J.W."/>
            <person name="Crous P.W."/>
            <person name="Grigoriev I.V."/>
        </authorList>
    </citation>
    <scope>NUCLEOTIDE SEQUENCE</scope>
    <source>
        <strain evidence="1">CBS 394.84</strain>
    </source>
</reference>
<dbReference type="OrthoDB" id="4664297at2759"/>
<accession>A0A9P4GHQ6</accession>